<feature type="domain" description="Rad4 beta-hairpin" evidence="7">
    <location>
        <begin position="422"/>
        <end position="479"/>
    </location>
</feature>
<feature type="domain" description="Rad4 beta-hairpin" evidence="9">
    <location>
        <begin position="560"/>
        <end position="647"/>
    </location>
</feature>
<dbReference type="SMART" id="SM01032">
    <property type="entry name" value="BHD_3"/>
    <property type="match status" value="1"/>
</dbReference>
<sequence>MNHTAEHNNEELFLSDTSSEGDVNVKRRKTDKNESSTDSDDDFSDWEDVPLNDPETLDSFNIIIDNSKGNQEEKKNRDKLRAAIENKQRRKTIHYLGMISYMMHGFQRNKWLNSKELLKKLRRMIPESLISTRVKKYNRVLKKFRLAPTDASLKNEVYANFIYIVKYLIKWFRLNYKCDSNGLRVLGYLPRKSISSENMNDYFPDSSVPINDLKGFISMAKKFKHNRDTGAQIFTALLRSLGFQARLVFSLPLLPTNRHVKIQPKLDHEKLQRNKDFDLLYPYFWTEVINPIDESEIFLIENICFFEETKRLVRLKRFTGSNITKENLSEYYTDIYFPIQNQFNQMSMHYIVAMDNDNLILDVSARYMSDISYRWFNRLDLRTDFGKEAMLFQSMLRYLNVRNTYQSTNNKELDTLRNIALLNYNIPSNFSSMKRNPNVVTVSTLRYNEVIEPNMKPIGKVKIDKKFLKEPVFFKNSILVGKSEQQWKFLGRSIRNDQINYPIKITKALKRQTILKKRVFNANILNDTHELNDIKLYAFKQTSPYIKPSVTKLPSGFLQLPRNEYGNIEIYKPFMVPEKCTWLTLSNIENILFDYQVGKLVLPFTDKVEYVSVVSGFNFTSKPGQAIPIKRGVLVLEQQAVLAKKIWLYGKMKRYEIEFRDNRLRALGNWNEILKRLKIKSMLEEKYGYMK</sequence>
<accession>A0A0V1PVX4</accession>
<dbReference type="Gene3D" id="3.30.70.2460">
    <property type="entry name" value="Rad4, beta-hairpin domain BHD3"/>
    <property type="match status" value="1"/>
</dbReference>
<dbReference type="InterPro" id="IPR038765">
    <property type="entry name" value="Papain-like_cys_pep_sf"/>
</dbReference>
<comment type="caution">
    <text evidence="10">The sequence shown here is derived from an EMBL/GenBank/DDBJ whole genome shotgun (WGS) entry which is preliminary data.</text>
</comment>
<dbReference type="InterPro" id="IPR042488">
    <property type="entry name" value="Rad4_BHD3_sf"/>
</dbReference>
<dbReference type="OrthoDB" id="300780at2759"/>
<dbReference type="EMBL" id="LMYN01000089">
    <property type="protein sequence ID" value="KSA00401.1"/>
    <property type="molecule type" value="Genomic_DNA"/>
</dbReference>
<dbReference type="Pfam" id="PF10404">
    <property type="entry name" value="BHD_2"/>
    <property type="match status" value="1"/>
</dbReference>
<dbReference type="GO" id="GO:0003697">
    <property type="term" value="F:single-stranded DNA binding"/>
    <property type="evidence" value="ECO:0007669"/>
    <property type="project" value="TreeGrafter"/>
</dbReference>
<dbReference type="GO" id="GO:0000111">
    <property type="term" value="C:nucleotide-excision repair factor 2 complex"/>
    <property type="evidence" value="ECO:0007669"/>
    <property type="project" value="TreeGrafter"/>
</dbReference>
<protein>
    <recommendedName>
        <fullName evidence="12">Rad4 beta-hairpin domain-containing protein</fullName>
    </recommendedName>
</protein>
<keyword evidence="11" id="KW-1185">Reference proteome</keyword>
<evidence type="ECO:0000256" key="5">
    <source>
        <dbReference type="ARBA" id="ARBA00023242"/>
    </source>
</evidence>
<dbReference type="InterPro" id="IPR018325">
    <property type="entry name" value="Rad4/PNGase_transGLS-fold"/>
</dbReference>
<dbReference type="InterPro" id="IPR018326">
    <property type="entry name" value="Rad4_beta-hairpin_dom1"/>
</dbReference>
<evidence type="ECO:0000256" key="1">
    <source>
        <dbReference type="ARBA" id="ARBA00004123"/>
    </source>
</evidence>
<feature type="region of interest" description="Disordered" evidence="6">
    <location>
        <begin position="1"/>
        <end position="52"/>
    </location>
</feature>
<evidence type="ECO:0000259" key="7">
    <source>
        <dbReference type="SMART" id="SM01030"/>
    </source>
</evidence>
<comment type="subcellular location">
    <subcellularLocation>
        <location evidence="1">Nucleus</location>
    </subcellularLocation>
</comment>
<dbReference type="PANTHER" id="PTHR12135">
    <property type="entry name" value="DNA REPAIR PROTEIN XP-C / RAD4"/>
    <property type="match status" value="1"/>
</dbReference>
<dbReference type="GO" id="GO:0071942">
    <property type="term" value="C:XPC complex"/>
    <property type="evidence" value="ECO:0007669"/>
    <property type="project" value="TreeGrafter"/>
</dbReference>
<dbReference type="InterPro" id="IPR036985">
    <property type="entry name" value="Transglutaminase-like_sf"/>
</dbReference>
<dbReference type="SMART" id="SM01030">
    <property type="entry name" value="BHD_1"/>
    <property type="match status" value="1"/>
</dbReference>
<evidence type="ECO:0000256" key="3">
    <source>
        <dbReference type="ARBA" id="ARBA00022763"/>
    </source>
</evidence>
<evidence type="ECO:0000256" key="6">
    <source>
        <dbReference type="SAM" id="MobiDB-lite"/>
    </source>
</evidence>
<dbReference type="InterPro" id="IPR018328">
    <property type="entry name" value="Rad4_beta-hairpin_dom3"/>
</dbReference>
<evidence type="ECO:0000313" key="11">
    <source>
        <dbReference type="Proteomes" id="UP000054251"/>
    </source>
</evidence>
<dbReference type="InterPro" id="IPR004583">
    <property type="entry name" value="DNA_repair_Rad4"/>
</dbReference>
<dbReference type="GO" id="GO:0003684">
    <property type="term" value="F:damaged DNA binding"/>
    <property type="evidence" value="ECO:0007669"/>
    <property type="project" value="InterPro"/>
</dbReference>
<feature type="compositionally biased region" description="Basic and acidic residues" evidence="6">
    <location>
        <begin position="1"/>
        <end position="10"/>
    </location>
</feature>
<dbReference type="SMART" id="SM01031">
    <property type="entry name" value="BHD_2"/>
    <property type="match status" value="1"/>
</dbReference>
<dbReference type="PANTHER" id="PTHR12135:SF2">
    <property type="entry name" value="DNA REPAIR PROTEIN RAD34"/>
    <property type="match status" value="1"/>
</dbReference>
<keyword evidence="3" id="KW-0227">DNA damage</keyword>
<dbReference type="GeneID" id="26840837"/>
<evidence type="ECO:0008006" key="12">
    <source>
        <dbReference type="Google" id="ProtNLM"/>
    </source>
</evidence>
<dbReference type="Proteomes" id="UP000054251">
    <property type="component" value="Unassembled WGS sequence"/>
</dbReference>
<evidence type="ECO:0000259" key="9">
    <source>
        <dbReference type="SMART" id="SM01032"/>
    </source>
</evidence>
<dbReference type="Pfam" id="PF10405">
    <property type="entry name" value="BHD_3"/>
    <property type="match status" value="1"/>
</dbReference>
<dbReference type="GO" id="GO:0006298">
    <property type="term" value="P:mismatch repair"/>
    <property type="evidence" value="ECO:0007669"/>
    <property type="project" value="TreeGrafter"/>
</dbReference>
<gene>
    <name evidence="10" type="ORF">AC631_03828</name>
</gene>
<dbReference type="RefSeq" id="XP_015466503.1">
    <property type="nucleotide sequence ID" value="XM_015612657.1"/>
</dbReference>
<keyword evidence="5" id="KW-0539">Nucleus</keyword>
<dbReference type="GO" id="GO:0005737">
    <property type="term" value="C:cytoplasm"/>
    <property type="evidence" value="ECO:0007669"/>
    <property type="project" value="TreeGrafter"/>
</dbReference>
<feature type="compositionally biased region" description="Acidic residues" evidence="6">
    <location>
        <begin position="37"/>
        <end position="50"/>
    </location>
</feature>
<keyword evidence="4" id="KW-0234">DNA repair</keyword>
<dbReference type="AlphaFoldDB" id="A0A0V1PVX4"/>
<name>A0A0V1PVX4_9ASCO</name>
<comment type="similarity">
    <text evidence="2">Belongs to the XPC family.</text>
</comment>
<dbReference type="InterPro" id="IPR018327">
    <property type="entry name" value="BHD_2"/>
</dbReference>
<evidence type="ECO:0000256" key="4">
    <source>
        <dbReference type="ARBA" id="ARBA00023204"/>
    </source>
</evidence>
<dbReference type="Gene3D" id="3.90.260.10">
    <property type="entry name" value="Transglutaminase-like"/>
    <property type="match status" value="1"/>
</dbReference>
<proteinExistence type="inferred from homology"/>
<reference evidence="10 11" key="1">
    <citation type="submission" date="2015-11" db="EMBL/GenBank/DDBJ databases">
        <title>The genome of Debaryomyces fabryi.</title>
        <authorList>
            <person name="Tafer H."/>
            <person name="Lopandic K."/>
        </authorList>
    </citation>
    <scope>NUCLEOTIDE SEQUENCE [LARGE SCALE GENOMIC DNA]</scope>
    <source>
        <strain evidence="10 11">CBS 789</strain>
    </source>
</reference>
<organism evidence="10 11">
    <name type="scientific">Debaryomyces fabryi</name>
    <dbReference type="NCBI Taxonomy" id="58627"/>
    <lineage>
        <taxon>Eukaryota</taxon>
        <taxon>Fungi</taxon>
        <taxon>Dikarya</taxon>
        <taxon>Ascomycota</taxon>
        <taxon>Saccharomycotina</taxon>
        <taxon>Pichiomycetes</taxon>
        <taxon>Debaryomycetaceae</taxon>
        <taxon>Debaryomyces</taxon>
    </lineage>
</organism>
<evidence type="ECO:0000259" key="8">
    <source>
        <dbReference type="SMART" id="SM01031"/>
    </source>
</evidence>
<dbReference type="GO" id="GO:0006289">
    <property type="term" value="P:nucleotide-excision repair"/>
    <property type="evidence" value="ECO:0007669"/>
    <property type="project" value="InterPro"/>
</dbReference>
<dbReference type="Pfam" id="PF10403">
    <property type="entry name" value="BHD_1"/>
    <property type="match status" value="1"/>
</dbReference>
<evidence type="ECO:0000313" key="10">
    <source>
        <dbReference type="EMBL" id="KSA00401.1"/>
    </source>
</evidence>
<dbReference type="SUPFAM" id="SSF54001">
    <property type="entry name" value="Cysteine proteinases"/>
    <property type="match status" value="1"/>
</dbReference>
<dbReference type="Pfam" id="PF03835">
    <property type="entry name" value="Rad4"/>
    <property type="match status" value="1"/>
</dbReference>
<feature type="domain" description="Rad4 beta-hairpin" evidence="8">
    <location>
        <begin position="481"/>
        <end position="548"/>
    </location>
</feature>
<evidence type="ECO:0000256" key="2">
    <source>
        <dbReference type="ARBA" id="ARBA00009525"/>
    </source>
</evidence>